<sequence>MLVLRLLKVPFLQNYHQQNLLQKYLQKLNHQQVIKVLLVI</sequence>
<name>A0A8S5MKG1_9CAUD</name>
<proteinExistence type="predicted"/>
<protein>
    <submittedName>
        <fullName evidence="1">Uncharacterized protein</fullName>
    </submittedName>
</protein>
<evidence type="ECO:0000313" key="1">
    <source>
        <dbReference type="EMBL" id="DAD82732.1"/>
    </source>
</evidence>
<accession>A0A8S5MKG1</accession>
<organism evidence="1">
    <name type="scientific">Siphoviridae sp. ctrpg19</name>
    <dbReference type="NCBI Taxonomy" id="2826481"/>
    <lineage>
        <taxon>Viruses</taxon>
        <taxon>Duplodnaviria</taxon>
        <taxon>Heunggongvirae</taxon>
        <taxon>Uroviricota</taxon>
        <taxon>Caudoviricetes</taxon>
    </lineage>
</organism>
<reference evidence="1" key="1">
    <citation type="journal article" date="2021" name="Proc. Natl. Acad. Sci. U.S.A.">
        <title>A Catalog of Tens of Thousands of Viruses from Human Metagenomes Reveals Hidden Associations with Chronic Diseases.</title>
        <authorList>
            <person name="Tisza M.J."/>
            <person name="Buck C.B."/>
        </authorList>
    </citation>
    <scope>NUCLEOTIDE SEQUENCE</scope>
    <source>
        <strain evidence="1">Ctrpg19</strain>
    </source>
</reference>
<dbReference type="EMBL" id="BK014923">
    <property type="protein sequence ID" value="DAD82732.1"/>
    <property type="molecule type" value="Genomic_DNA"/>
</dbReference>